<dbReference type="RefSeq" id="WP_344698110.1">
    <property type="nucleotide sequence ID" value="NZ_BAABBM010000001.1"/>
</dbReference>
<keyword evidence="1" id="KW-0732">Signal</keyword>
<dbReference type="EMBL" id="BAABBM010000001">
    <property type="protein sequence ID" value="GAA3888826.1"/>
    <property type="molecule type" value="Genomic_DNA"/>
</dbReference>
<feature type="chain" id="PRO_5045942513" evidence="1">
    <location>
        <begin position="23"/>
        <end position="54"/>
    </location>
</feature>
<reference evidence="3" key="1">
    <citation type="journal article" date="2019" name="Int. J. Syst. Evol. Microbiol.">
        <title>The Global Catalogue of Microorganisms (GCM) 10K type strain sequencing project: providing services to taxonomists for standard genome sequencing and annotation.</title>
        <authorList>
            <consortium name="The Broad Institute Genomics Platform"/>
            <consortium name="The Broad Institute Genome Sequencing Center for Infectious Disease"/>
            <person name="Wu L."/>
            <person name="Ma J."/>
        </authorList>
    </citation>
    <scope>NUCLEOTIDE SEQUENCE [LARGE SCALE GENOMIC DNA]</scope>
    <source>
        <strain evidence="3">JCM 17543</strain>
    </source>
</reference>
<evidence type="ECO:0000256" key="1">
    <source>
        <dbReference type="SAM" id="SignalP"/>
    </source>
</evidence>
<proteinExistence type="predicted"/>
<dbReference type="Proteomes" id="UP001500827">
    <property type="component" value="Unassembled WGS sequence"/>
</dbReference>
<keyword evidence="3" id="KW-1185">Reference proteome</keyword>
<protein>
    <submittedName>
        <fullName evidence="2">Uncharacterized protein</fullName>
    </submittedName>
</protein>
<comment type="caution">
    <text evidence="2">The sequence shown here is derived from an EMBL/GenBank/DDBJ whole genome shotgun (WGS) entry which is preliminary data.</text>
</comment>
<sequence>MKKLVLAATALSLLAGTTPTLAAQCKDAKGRFTKCPAKPKVCRDAKGHYAKCKK</sequence>
<evidence type="ECO:0000313" key="2">
    <source>
        <dbReference type="EMBL" id="GAA3888826.1"/>
    </source>
</evidence>
<feature type="signal peptide" evidence="1">
    <location>
        <begin position="1"/>
        <end position="22"/>
    </location>
</feature>
<organism evidence="2 3">
    <name type="scientific">Sphingomonas limnosediminicola</name>
    <dbReference type="NCBI Taxonomy" id="940133"/>
    <lineage>
        <taxon>Bacteria</taxon>
        <taxon>Pseudomonadati</taxon>
        <taxon>Pseudomonadota</taxon>
        <taxon>Alphaproteobacteria</taxon>
        <taxon>Sphingomonadales</taxon>
        <taxon>Sphingomonadaceae</taxon>
        <taxon>Sphingomonas</taxon>
    </lineage>
</organism>
<accession>A0ABP7KVM0</accession>
<gene>
    <name evidence="2" type="ORF">GCM10022276_04920</name>
</gene>
<evidence type="ECO:0000313" key="3">
    <source>
        <dbReference type="Proteomes" id="UP001500827"/>
    </source>
</evidence>
<name>A0ABP7KVM0_9SPHN</name>